<name>A0AAP4QYT6_9BURK</name>
<proteinExistence type="predicted"/>
<organism evidence="1 2">
    <name type="scientific">Burkholderia contaminans</name>
    <dbReference type="NCBI Taxonomy" id="488447"/>
    <lineage>
        <taxon>Bacteria</taxon>
        <taxon>Pseudomonadati</taxon>
        <taxon>Pseudomonadota</taxon>
        <taxon>Betaproteobacteria</taxon>
        <taxon>Burkholderiales</taxon>
        <taxon>Burkholderiaceae</taxon>
        <taxon>Burkholderia</taxon>
        <taxon>Burkholderia cepacia complex</taxon>
    </lineage>
</organism>
<evidence type="ECO:0000313" key="2">
    <source>
        <dbReference type="Proteomes" id="UP001172109"/>
    </source>
</evidence>
<evidence type="ECO:0000313" key="1">
    <source>
        <dbReference type="EMBL" id="MDN7564337.1"/>
    </source>
</evidence>
<dbReference type="EMBL" id="JAUJQS010000004">
    <property type="protein sequence ID" value="MDN7564337.1"/>
    <property type="molecule type" value="Genomic_DNA"/>
</dbReference>
<dbReference type="Proteomes" id="UP001172109">
    <property type="component" value="Unassembled WGS sequence"/>
</dbReference>
<sequence length="154" mass="15650">MTLPVSFPLSMSQIATEIGLSLPLSLSHGWVIALAGKSSLPVSFSDLLGQTGTATGNATASSGGGGIIAPFSSPWFRGQISQLGATTGGLPGLTVSISFSIAPNWSGNILLKNNTTNGSIVLAKQSSTAWQVNSNPGNIVRAGFTDNFTIQPSS</sequence>
<gene>
    <name evidence="1" type="ORF">QZM56_07475</name>
</gene>
<protein>
    <submittedName>
        <fullName evidence="1">Uncharacterized protein</fullName>
    </submittedName>
</protein>
<comment type="caution">
    <text evidence="1">The sequence shown here is derived from an EMBL/GenBank/DDBJ whole genome shotgun (WGS) entry which is preliminary data.</text>
</comment>
<accession>A0AAP4QYT6</accession>
<dbReference type="AlphaFoldDB" id="A0AAP4QYT6"/>
<reference evidence="1" key="1">
    <citation type="submission" date="2023-07" db="EMBL/GenBank/DDBJ databases">
        <title>A collection of bacterial strains from the Burkholderia cepacia Research Laboratory and Repository.</title>
        <authorList>
            <person name="Lipuma J."/>
            <person name="Spilker T."/>
            <person name="Caverly L."/>
        </authorList>
    </citation>
    <scope>NUCLEOTIDE SEQUENCE</scope>
    <source>
        <strain evidence="1">AU44979</strain>
    </source>
</reference>
<dbReference type="RefSeq" id="WP_137909790.1">
    <property type="nucleotide sequence ID" value="NZ_CADEUY010000005.1"/>
</dbReference>